<feature type="domain" description="SH3b" evidence="2">
    <location>
        <begin position="34"/>
        <end position="87"/>
    </location>
</feature>
<feature type="chain" id="PRO_5047130847" description="SH3b domain-containing protein" evidence="1">
    <location>
        <begin position="19"/>
        <end position="201"/>
    </location>
</feature>
<dbReference type="RefSeq" id="WP_281840333.1">
    <property type="nucleotide sequence ID" value="NZ_BROH01000001.1"/>
</dbReference>
<feature type="signal peptide" evidence="1">
    <location>
        <begin position="1"/>
        <end position="18"/>
    </location>
</feature>
<proteinExistence type="predicted"/>
<evidence type="ECO:0000313" key="4">
    <source>
        <dbReference type="Proteomes" id="UP001144205"/>
    </source>
</evidence>
<evidence type="ECO:0000259" key="2">
    <source>
        <dbReference type="Pfam" id="PF08239"/>
    </source>
</evidence>
<keyword evidence="1" id="KW-0732">Signal</keyword>
<accession>A0ABQ5LN40</accession>
<dbReference type="InterPro" id="IPR003646">
    <property type="entry name" value="SH3-like_bac-type"/>
</dbReference>
<protein>
    <recommendedName>
        <fullName evidence="2">SH3b domain-containing protein</fullName>
    </recommendedName>
</protein>
<evidence type="ECO:0000313" key="3">
    <source>
        <dbReference type="EMBL" id="GKY86371.1"/>
    </source>
</evidence>
<reference evidence="3" key="1">
    <citation type="journal article" date="2023" name="Int. J. Syst. Evol. Microbiol.">
        <title>Sinisalibacter aestuarii sp. nov., isolated from estuarine sediment of the Arakawa River.</title>
        <authorList>
            <person name="Arafat S.T."/>
            <person name="Hirano S."/>
            <person name="Sato A."/>
            <person name="Takeuchi K."/>
            <person name="Yasuda T."/>
            <person name="Terahara T."/>
            <person name="Hamada M."/>
            <person name="Kobayashi T."/>
        </authorList>
    </citation>
    <scope>NUCLEOTIDE SEQUENCE</scope>
    <source>
        <strain evidence="3">B-399</strain>
    </source>
</reference>
<dbReference type="EMBL" id="BROH01000001">
    <property type="protein sequence ID" value="GKY86371.1"/>
    <property type="molecule type" value="Genomic_DNA"/>
</dbReference>
<dbReference type="Gene3D" id="2.30.30.40">
    <property type="entry name" value="SH3 Domains"/>
    <property type="match status" value="1"/>
</dbReference>
<keyword evidence="4" id="KW-1185">Reference proteome</keyword>
<dbReference type="Pfam" id="PF08239">
    <property type="entry name" value="SH3_3"/>
    <property type="match status" value="1"/>
</dbReference>
<organism evidence="3 4">
    <name type="scientific">Sinisalibacter aestuarii</name>
    <dbReference type="NCBI Taxonomy" id="2949426"/>
    <lineage>
        <taxon>Bacteria</taxon>
        <taxon>Pseudomonadati</taxon>
        <taxon>Pseudomonadota</taxon>
        <taxon>Alphaproteobacteria</taxon>
        <taxon>Rhodobacterales</taxon>
        <taxon>Roseobacteraceae</taxon>
        <taxon>Sinisalibacter</taxon>
    </lineage>
</organism>
<sequence>MTRLAALALLCLPGLASAQTFPALYDVAGVAANDVLNIRAEPTASAGIVGTFAPDATRIEVVRLAEGADWGLVNSGESAGWVSMAYLARLDGQAWGDMPAAISCFGTEPFWAFGVSADDTARFPMPDGERAFQVTARVPGQSYPGDMAILAESTGIRATAIVSAGSCNDGMSDREYGLKAGLLLEAGGPPILYTGCCSLAD</sequence>
<dbReference type="Proteomes" id="UP001144205">
    <property type="component" value="Unassembled WGS sequence"/>
</dbReference>
<gene>
    <name evidence="3" type="ORF">STA1M1_02400</name>
</gene>
<name>A0ABQ5LN40_9RHOB</name>
<evidence type="ECO:0000256" key="1">
    <source>
        <dbReference type="SAM" id="SignalP"/>
    </source>
</evidence>
<comment type="caution">
    <text evidence="3">The sequence shown here is derived from an EMBL/GenBank/DDBJ whole genome shotgun (WGS) entry which is preliminary data.</text>
</comment>